<feature type="region of interest" description="Disordered" evidence="2">
    <location>
        <begin position="150"/>
        <end position="188"/>
    </location>
</feature>
<gene>
    <name evidence="3" type="ORF">SGADD02_01305</name>
</gene>
<dbReference type="AlphaFoldDB" id="A0A139MV75"/>
<dbReference type="PATRIC" id="fig|315405.11.peg.1552"/>
<reference evidence="3 4" key="1">
    <citation type="submission" date="2016-01" db="EMBL/GenBank/DDBJ databases">
        <title>Highly variable Streptococcus oralis are common among viridans streptococci isolated from primates.</title>
        <authorList>
            <person name="Denapaite D."/>
            <person name="Rieger M."/>
            <person name="Koendgen S."/>
            <person name="Brueckner R."/>
            <person name="Ochigava I."/>
            <person name="Kappeler P."/>
            <person name="Maetz-Rensing K."/>
            <person name="Leendertz F."/>
            <person name="Hakenbeck R."/>
        </authorList>
    </citation>
    <scope>NUCLEOTIDE SEQUENCE [LARGE SCALE GENOMIC DNA]</scope>
    <source>
        <strain evidence="3 4">DD02</strain>
    </source>
</reference>
<accession>A0A139MV75</accession>
<feature type="coiled-coil region" evidence="1">
    <location>
        <begin position="29"/>
        <end position="94"/>
    </location>
</feature>
<protein>
    <submittedName>
        <fullName evidence="3">Phage capsid and scaffold</fullName>
    </submittedName>
</protein>
<evidence type="ECO:0000313" key="4">
    <source>
        <dbReference type="Proteomes" id="UP000070198"/>
    </source>
</evidence>
<dbReference type="RefSeq" id="WP_061458808.1">
    <property type="nucleotide sequence ID" value="NZ_KQ968748.1"/>
</dbReference>
<dbReference type="Proteomes" id="UP000070198">
    <property type="component" value="Unassembled WGS sequence"/>
</dbReference>
<sequence length="188" mass="20609">MAFTTDDLINLGLTDEQAKSVFALHGKDLNETKSALDTITQERDSLKNQLQNAETQIETLKVDANTSAEQKEALDKLQAEYDKFKADAEAELAMTQKVNAINLALKDTNAYNPENLMKFINVDEIELDDDGKPKLDDVINGLKESDAYLFKPEEDNTPNPSIVPNGNPSAGGSGNVDPFQAIIDSYGK</sequence>
<keyword evidence="1" id="KW-0175">Coiled coil</keyword>
<proteinExistence type="predicted"/>
<evidence type="ECO:0000313" key="3">
    <source>
        <dbReference type="EMBL" id="KXT67669.1"/>
    </source>
</evidence>
<evidence type="ECO:0000256" key="2">
    <source>
        <dbReference type="SAM" id="MobiDB-lite"/>
    </source>
</evidence>
<dbReference type="InterPro" id="IPR009636">
    <property type="entry name" value="SCAF"/>
</dbReference>
<dbReference type="EMBL" id="LQOF01000288">
    <property type="protein sequence ID" value="KXT67669.1"/>
    <property type="molecule type" value="Genomic_DNA"/>
</dbReference>
<comment type="caution">
    <text evidence="3">The sequence shown here is derived from an EMBL/GenBank/DDBJ whole genome shotgun (WGS) entry which is preliminary data.</text>
</comment>
<dbReference type="Pfam" id="PF06810">
    <property type="entry name" value="Phage_scaffold"/>
    <property type="match status" value="1"/>
</dbReference>
<name>A0A139MV75_9STRE</name>
<organism evidence="3 4">
    <name type="scientific">Streptococcus gallolyticus</name>
    <dbReference type="NCBI Taxonomy" id="315405"/>
    <lineage>
        <taxon>Bacteria</taxon>
        <taxon>Bacillati</taxon>
        <taxon>Bacillota</taxon>
        <taxon>Bacilli</taxon>
        <taxon>Lactobacillales</taxon>
        <taxon>Streptococcaceae</taxon>
        <taxon>Streptococcus</taxon>
    </lineage>
</organism>
<evidence type="ECO:0000256" key="1">
    <source>
        <dbReference type="SAM" id="Coils"/>
    </source>
</evidence>